<dbReference type="RefSeq" id="XP_009173179.1">
    <property type="nucleotide sequence ID" value="XM_009174915.1"/>
</dbReference>
<evidence type="ECO:0000313" key="3">
    <source>
        <dbReference type="Proteomes" id="UP000054324"/>
    </source>
</evidence>
<keyword evidence="3" id="KW-1185">Reference proteome</keyword>
<dbReference type="KEGG" id="ovi:T265_08968"/>
<proteinExistence type="predicted"/>
<evidence type="ECO:0000256" key="1">
    <source>
        <dbReference type="SAM" id="SignalP"/>
    </source>
</evidence>
<reference evidence="2 3" key="1">
    <citation type="submission" date="2013-11" db="EMBL/GenBank/DDBJ databases">
        <title>Opisthorchis viverrini - life in the bile duct.</title>
        <authorList>
            <person name="Young N.D."/>
            <person name="Nagarajan N."/>
            <person name="Lin S.J."/>
            <person name="Korhonen P.K."/>
            <person name="Jex A.R."/>
            <person name="Hall R.S."/>
            <person name="Safavi-Hemami H."/>
            <person name="Kaewkong W."/>
            <person name="Bertrand D."/>
            <person name="Gao S."/>
            <person name="Seet Q."/>
            <person name="Wongkham S."/>
            <person name="Teh B.T."/>
            <person name="Wongkham C."/>
            <person name="Intapan P.M."/>
            <person name="Maleewong W."/>
            <person name="Yang X."/>
            <person name="Hu M."/>
            <person name="Wang Z."/>
            <person name="Hofmann A."/>
            <person name="Sternberg P.W."/>
            <person name="Tan P."/>
            <person name="Wang J."/>
            <person name="Gasser R.B."/>
        </authorList>
    </citation>
    <scope>NUCLEOTIDE SEQUENCE [LARGE SCALE GENOMIC DNA]</scope>
</reference>
<organism evidence="2 3">
    <name type="scientific">Opisthorchis viverrini</name>
    <name type="common">Southeast Asian liver fluke</name>
    <dbReference type="NCBI Taxonomy" id="6198"/>
    <lineage>
        <taxon>Eukaryota</taxon>
        <taxon>Metazoa</taxon>
        <taxon>Spiralia</taxon>
        <taxon>Lophotrochozoa</taxon>
        <taxon>Platyhelminthes</taxon>
        <taxon>Trematoda</taxon>
        <taxon>Digenea</taxon>
        <taxon>Opisthorchiida</taxon>
        <taxon>Opisthorchiata</taxon>
        <taxon>Opisthorchiidae</taxon>
        <taxon>Opisthorchis</taxon>
    </lineage>
</organism>
<dbReference type="Proteomes" id="UP000054324">
    <property type="component" value="Unassembled WGS sequence"/>
</dbReference>
<accession>A0A075A6K1</accession>
<dbReference type="CTD" id="20323147"/>
<feature type="signal peptide" evidence="1">
    <location>
        <begin position="1"/>
        <end position="18"/>
    </location>
</feature>
<sequence length="93" mass="11419">MLPNWLLVFMLILFYKYPENKYNEKFSEENTSLEENSLNRREYQAGFRSSRSWVNHIFTLRQKLEERHMYRRIASPAFLYFKGVLDFVDRSVL</sequence>
<dbReference type="EMBL" id="KL596866">
    <property type="protein sequence ID" value="KER23069.1"/>
    <property type="molecule type" value="Genomic_DNA"/>
</dbReference>
<dbReference type="AlphaFoldDB" id="A0A075A6K1"/>
<evidence type="ECO:0000313" key="2">
    <source>
        <dbReference type="EMBL" id="KER23069.1"/>
    </source>
</evidence>
<protein>
    <submittedName>
        <fullName evidence="2">Uncharacterized protein</fullName>
    </submittedName>
</protein>
<gene>
    <name evidence="2" type="ORF">T265_08968</name>
</gene>
<feature type="chain" id="PRO_5001704519" evidence="1">
    <location>
        <begin position="19"/>
        <end position="93"/>
    </location>
</feature>
<name>A0A075A6K1_OPIVI</name>
<dbReference type="GeneID" id="20323147"/>
<keyword evidence="1" id="KW-0732">Signal</keyword>
<dbReference type="OrthoDB" id="10070415at2759"/>